<protein>
    <submittedName>
        <fullName evidence="1">tRNA 2-selenouridine synthase</fullName>
    </submittedName>
</protein>
<evidence type="ECO:0000313" key="2">
    <source>
        <dbReference type="Proteomes" id="UP000190868"/>
    </source>
</evidence>
<sequence length="337" mass="38624">MSLVELNIDNWLKNRDKFDLIIDARSPSEFAYSRIKGAINLYVLNDKEHNEIGTLYKQNRSLAKVLGARYVCINTSEHLTKIYETVKVGSLIGVYCSRGGMRSNSISQILSMIGYRVERLIDGYKSYRKNVLDELEKPIDLKFITLFGNTGSSKTKLIRSLQPSLDLEHIANHLGSVFGEINGKQPSQKEFEDNLFEELILLKDKKACFIEGESRRIGSLTVPSSLHTSMRSGVNVEIVASLENRVECIMKDYKSVDSKFFYSCMKKISPFISKEARDDAINAYENNDIHKVCEILLVKYYDKVYKKPQKIDYTISSDDFELAKSELMQIYNKQLKL</sequence>
<dbReference type="RefSeq" id="WP_078424639.1">
    <property type="nucleotide sequence ID" value="NZ_CP017258.1"/>
</dbReference>
<organism evidence="1 2">
    <name type="scientific">Campylobacter pinnipediorum subsp. caledonicus</name>
    <dbReference type="NCBI Taxonomy" id="1874362"/>
    <lineage>
        <taxon>Bacteria</taxon>
        <taxon>Pseudomonadati</taxon>
        <taxon>Campylobacterota</taxon>
        <taxon>Epsilonproteobacteria</taxon>
        <taxon>Campylobacterales</taxon>
        <taxon>Campylobacteraceae</taxon>
        <taxon>Campylobacter</taxon>
    </lineage>
</organism>
<dbReference type="Pfam" id="PF26341">
    <property type="entry name" value="AAA_SelU"/>
    <property type="match status" value="1"/>
</dbReference>
<dbReference type="NCBIfam" id="NF008750">
    <property type="entry name" value="PRK11784.1-2"/>
    <property type="match status" value="1"/>
</dbReference>
<dbReference type="InterPro" id="IPR017582">
    <property type="entry name" value="SelU"/>
</dbReference>
<dbReference type="PROSITE" id="PS50206">
    <property type="entry name" value="RHODANESE_3"/>
    <property type="match status" value="1"/>
</dbReference>
<dbReference type="NCBIfam" id="TIGR03167">
    <property type="entry name" value="tRNA_sel_U_synt"/>
    <property type="match status" value="1"/>
</dbReference>
<dbReference type="Pfam" id="PF00581">
    <property type="entry name" value="Rhodanese"/>
    <property type="match status" value="1"/>
</dbReference>
<dbReference type="AlphaFoldDB" id="A0A1S6U985"/>
<dbReference type="Gene3D" id="3.40.250.10">
    <property type="entry name" value="Rhodanese-like domain"/>
    <property type="match status" value="1"/>
</dbReference>
<accession>A0A1S6U985</accession>
<dbReference type="PANTHER" id="PTHR30401:SF0">
    <property type="entry name" value="TRNA 2-SELENOURIDINE SYNTHASE"/>
    <property type="match status" value="1"/>
</dbReference>
<dbReference type="InterPro" id="IPR036873">
    <property type="entry name" value="Rhodanese-like_dom_sf"/>
</dbReference>
<dbReference type="NCBIfam" id="NF008752">
    <property type="entry name" value="PRK11784.1-4"/>
    <property type="match status" value="1"/>
</dbReference>
<dbReference type="GO" id="GO:0002098">
    <property type="term" value="P:tRNA wobble uridine modification"/>
    <property type="evidence" value="ECO:0007669"/>
    <property type="project" value="InterPro"/>
</dbReference>
<name>A0A1S6U985_9BACT</name>
<dbReference type="GO" id="GO:0043828">
    <property type="term" value="F:tRNA 2-selenouridine synthase activity"/>
    <property type="evidence" value="ECO:0007669"/>
    <property type="project" value="InterPro"/>
</dbReference>
<dbReference type="Gene3D" id="3.40.50.300">
    <property type="entry name" value="P-loop containing nucleotide triphosphate hydrolases"/>
    <property type="match status" value="1"/>
</dbReference>
<dbReference type="InterPro" id="IPR058840">
    <property type="entry name" value="AAA_SelU"/>
</dbReference>
<dbReference type="EMBL" id="CP017258">
    <property type="protein sequence ID" value="AQW88007.1"/>
    <property type="molecule type" value="Genomic_DNA"/>
</dbReference>
<gene>
    <name evidence="1" type="primary">ybbB</name>
    <name evidence="1" type="ORF">CPIN18021_1210</name>
</gene>
<dbReference type="InterPro" id="IPR027417">
    <property type="entry name" value="P-loop_NTPase"/>
</dbReference>
<dbReference type="Proteomes" id="UP000190868">
    <property type="component" value="Chromosome"/>
</dbReference>
<dbReference type="PANTHER" id="PTHR30401">
    <property type="entry name" value="TRNA 2-SELENOURIDINE SYNTHASE"/>
    <property type="match status" value="1"/>
</dbReference>
<dbReference type="InterPro" id="IPR001763">
    <property type="entry name" value="Rhodanese-like_dom"/>
</dbReference>
<keyword evidence="2" id="KW-1185">Reference proteome</keyword>
<evidence type="ECO:0000313" key="1">
    <source>
        <dbReference type="EMBL" id="AQW88007.1"/>
    </source>
</evidence>
<reference evidence="2" key="1">
    <citation type="submission" date="2016-09" db="EMBL/GenBank/DDBJ databases">
        <title>Comparative genomics of the Campylobacter concisus group.</title>
        <authorList>
            <person name="Miller W.G."/>
            <person name="Yee E."/>
            <person name="Chapman M.H."/>
            <person name="Huynh S."/>
            <person name="Bono J.L."/>
            <person name="On S.L.W."/>
            <person name="StLeger J."/>
            <person name="Foster G."/>
            <person name="Parker C.T."/>
        </authorList>
    </citation>
    <scope>NUCLEOTIDE SEQUENCE [LARGE SCALE GENOMIC DNA]</scope>
    <source>
        <strain evidence="2">RM18021</strain>
    </source>
</reference>
<proteinExistence type="predicted"/>
<dbReference type="SUPFAM" id="SSF52821">
    <property type="entry name" value="Rhodanese/Cell cycle control phosphatase"/>
    <property type="match status" value="1"/>
</dbReference>
<dbReference type="SMART" id="SM00450">
    <property type="entry name" value="RHOD"/>
    <property type="match status" value="1"/>
</dbReference>